<dbReference type="PANTHER" id="PTHR30055">
    <property type="entry name" value="HTH-TYPE TRANSCRIPTIONAL REGULATOR RUTR"/>
    <property type="match status" value="1"/>
</dbReference>
<evidence type="ECO:0000313" key="6">
    <source>
        <dbReference type="EMBL" id="ANN19748.1"/>
    </source>
</evidence>
<evidence type="ECO:0000256" key="4">
    <source>
        <dbReference type="PROSITE-ProRule" id="PRU00335"/>
    </source>
</evidence>
<protein>
    <submittedName>
        <fullName evidence="6">TetR family transcriptional regulator</fullName>
    </submittedName>
</protein>
<dbReference type="Pfam" id="PF17754">
    <property type="entry name" value="TetR_C_14"/>
    <property type="match status" value="1"/>
</dbReference>
<dbReference type="SUPFAM" id="SSF46689">
    <property type="entry name" value="Homeodomain-like"/>
    <property type="match status" value="1"/>
</dbReference>
<reference evidence="6 7" key="1">
    <citation type="journal article" date="2015" name="Genome Announc.">
        <title>Draft Genome Sequence of Norvancomycin-Producing Strain Amycolatopsis orientalis CPCC200066.</title>
        <authorList>
            <person name="Lei X."/>
            <person name="Yuan F."/>
            <person name="Shi Y."/>
            <person name="Li X."/>
            <person name="Wang L."/>
            <person name="Hong B."/>
        </authorList>
    </citation>
    <scope>NUCLEOTIDE SEQUENCE [LARGE SCALE GENOMIC DNA]</scope>
    <source>
        <strain evidence="6 7">B-37</strain>
    </source>
</reference>
<keyword evidence="7" id="KW-1185">Reference proteome</keyword>
<gene>
    <name evidence="6" type="ORF">SD37_31760</name>
</gene>
<name>A0A193C5V6_AMYOR</name>
<evidence type="ECO:0000256" key="1">
    <source>
        <dbReference type="ARBA" id="ARBA00023015"/>
    </source>
</evidence>
<dbReference type="InterPro" id="IPR009057">
    <property type="entry name" value="Homeodomain-like_sf"/>
</dbReference>
<sequence>MARWQPGAPERLQKAALELFTTRGFEQTTAAEIAQAVGLTERTFFRHFSDKREVLFHGQQLLVQAFVDGVAAAPPEASPLEVVAFALRSVSHFFPDERRPQSRTRQSVIDRHPALRERERHKMTTLATTVADALRTRGVGELQAKLAAESGMTVFGISFVLWLRESEERSLADITDEVFGELLDLAGEAADGVRASVAKAP</sequence>
<keyword evidence="2 4" id="KW-0238">DNA-binding</keyword>
<dbReference type="GO" id="GO:0003700">
    <property type="term" value="F:DNA-binding transcription factor activity"/>
    <property type="evidence" value="ECO:0007669"/>
    <property type="project" value="TreeGrafter"/>
</dbReference>
<evidence type="ECO:0000259" key="5">
    <source>
        <dbReference type="PROSITE" id="PS50977"/>
    </source>
</evidence>
<evidence type="ECO:0000313" key="7">
    <source>
        <dbReference type="Proteomes" id="UP000093695"/>
    </source>
</evidence>
<dbReference type="EMBL" id="CP016174">
    <property type="protein sequence ID" value="ANN19748.1"/>
    <property type="molecule type" value="Genomic_DNA"/>
</dbReference>
<dbReference type="AlphaFoldDB" id="A0A193C5V6"/>
<dbReference type="InterPro" id="IPR001647">
    <property type="entry name" value="HTH_TetR"/>
</dbReference>
<dbReference type="InterPro" id="IPR023772">
    <property type="entry name" value="DNA-bd_HTH_TetR-type_CS"/>
</dbReference>
<dbReference type="PROSITE" id="PS01081">
    <property type="entry name" value="HTH_TETR_1"/>
    <property type="match status" value="1"/>
</dbReference>
<organism evidence="6 7">
    <name type="scientific">Amycolatopsis orientalis</name>
    <name type="common">Nocardia orientalis</name>
    <dbReference type="NCBI Taxonomy" id="31958"/>
    <lineage>
        <taxon>Bacteria</taxon>
        <taxon>Bacillati</taxon>
        <taxon>Actinomycetota</taxon>
        <taxon>Actinomycetes</taxon>
        <taxon>Pseudonocardiales</taxon>
        <taxon>Pseudonocardiaceae</taxon>
        <taxon>Amycolatopsis</taxon>
    </lineage>
</organism>
<dbReference type="PRINTS" id="PR00455">
    <property type="entry name" value="HTHTETR"/>
</dbReference>
<dbReference type="PANTHER" id="PTHR30055:SF238">
    <property type="entry name" value="MYCOFACTOCIN BIOSYNTHESIS TRANSCRIPTIONAL REGULATOR MFTR-RELATED"/>
    <property type="match status" value="1"/>
</dbReference>
<dbReference type="InterPro" id="IPR041347">
    <property type="entry name" value="MftR_C"/>
</dbReference>
<dbReference type="KEGG" id="aori:SD37_31760"/>
<dbReference type="InterPro" id="IPR050109">
    <property type="entry name" value="HTH-type_TetR-like_transc_reg"/>
</dbReference>
<proteinExistence type="predicted"/>
<dbReference type="Pfam" id="PF00440">
    <property type="entry name" value="TetR_N"/>
    <property type="match status" value="1"/>
</dbReference>
<dbReference type="GO" id="GO:0000976">
    <property type="term" value="F:transcription cis-regulatory region binding"/>
    <property type="evidence" value="ECO:0007669"/>
    <property type="project" value="TreeGrafter"/>
</dbReference>
<dbReference type="RefSeq" id="WP_044855900.1">
    <property type="nucleotide sequence ID" value="NZ_CP016174.1"/>
</dbReference>
<dbReference type="Gene3D" id="1.10.357.10">
    <property type="entry name" value="Tetracycline Repressor, domain 2"/>
    <property type="match status" value="1"/>
</dbReference>
<keyword evidence="1" id="KW-0805">Transcription regulation</keyword>
<dbReference type="PROSITE" id="PS50977">
    <property type="entry name" value="HTH_TETR_2"/>
    <property type="match status" value="1"/>
</dbReference>
<evidence type="ECO:0000256" key="3">
    <source>
        <dbReference type="ARBA" id="ARBA00023163"/>
    </source>
</evidence>
<dbReference type="eggNOG" id="COG1309">
    <property type="taxonomic scope" value="Bacteria"/>
</dbReference>
<dbReference type="STRING" id="31958.SD37_31760"/>
<dbReference type="Proteomes" id="UP000093695">
    <property type="component" value="Chromosome"/>
</dbReference>
<feature type="DNA-binding region" description="H-T-H motif" evidence="4">
    <location>
        <begin position="29"/>
        <end position="48"/>
    </location>
</feature>
<evidence type="ECO:0000256" key="2">
    <source>
        <dbReference type="ARBA" id="ARBA00023125"/>
    </source>
</evidence>
<feature type="domain" description="HTH tetR-type" evidence="5">
    <location>
        <begin position="6"/>
        <end position="66"/>
    </location>
</feature>
<accession>A0A193C5V6</accession>
<keyword evidence="3" id="KW-0804">Transcription</keyword>